<keyword evidence="3" id="KW-1185">Reference proteome</keyword>
<name>A0A918NHK5_9PROT</name>
<feature type="signal peptide" evidence="1">
    <location>
        <begin position="1"/>
        <end position="22"/>
    </location>
</feature>
<gene>
    <name evidence="2" type="ORF">GCM10011309_24670</name>
</gene>
<protein>
    <submittedName>
        <fullName evidence="2">Uncharacterized protein</fullName>
    </submittedName>
</protein>
<accession>A0A918NHK5</accession>
<sequence>MKHLKTTMAACVLMGLSGPAFAAEVDLEAICALDNIPEDQRDAVKEICDSVRLELVKAQIEDLRNAAKLEGLDTDAPNEGTTTLNGVATGYASVLAVQAAARAGGEMGGEICRQARGRTIYFGMPQQYRQSANLKKHYLRRIKSLQSQHITAATAITQATQSVSTLEVEVNNAIVAAQAQPEENGGTDEIKNFLAPGVVTAVGQIIGTTNVLNALTKLVRSNVTITGISPDIPDEAVAYAIKSGITAAARTQGGCRIASPESNLDANDPLEGELNSLYIKLSDLQGTLDTLVGQMTTSVARIRLVDTNAADDLKETLTDLETKARTIVNNASTESEKIWTELATASGSGATPKTTLLDRIISADVAVRDRNAVFLDARQVKSAAAQVHSKGLFRTDRLHFSGSVVVGYELVDRTGHTLGSGMFDASRAEQIRDRTGFNSRNGRITSFDYAPTVQPTYRPAPRPAYAPQHVPSYAPRYAPSGTVTYRPTYVQSIPPQTIYTYESGR</sequence>
<keyword evidence="1" id="KW-0732">Signal</keyword>
<organism evidence="2 3">
    <name type="scientific">Litorimonas cladophorae</name>
    <dbReference type="NCBI Taxonomy" id="1220491"/>
    <lineage>
        <taxon>Bacteria</taxon>
        <taxon>Pseudomonadati</taxon>
        <taxon>Pseudomonadota</taxon>
        <taxon>Alphaproteobacteria</taxon>
        <taxon>Maricaulales</taxon>
        <taxon>Robiginitomaculaceae</taxon>
    </lineage>
</organism>
<dbReference type="EMBL" id="BMYV01000003">
    <property type="protein sequence ID" value="GGX73652.1"/>
    <property type="molecule type" value="Genomic_DNA"/>
</dbReference>
<comment type="caution">
    <text evidence="2">The sequence shown here is derived from an EMBL/GenBank/DDBJ whole genome shotgun (WGS) entry which is preliminary data.</text>
</comment>
<feature type="chain" id="PRO_5038000739" evidence="1">
    <location>
        <begin position="23"/>
        <end position="505"/>
    </location>
</feature>
<evidence type="ECO:0000256" key="1">
    <source>
        <dbReference type="SAM" id="SignalP"/>
    </source>
</evidence>
<evidence type="ECO:0000313" key="3">
    <source>
        <dbReference type="Proteomes" id="UP000600865"/>
    </source>
</evidence>
<dbReference type="AlphaFoldDB" id="A0A918NHK5"/>
<dbReference type="Proteomes" id="UP000600865">
    <property type="component" value="Unassembled WGS sequence"/>
</dbReference>
<dbReference type="RefSeq" id="WP_189586624.1">
    <property type="nucleotide sequence ID" value="NZ_BMYV01000003.1"/>
</dbReference>
<reference evidence="2 3" key="1">
    <citation type="journal article" date="2014" name="Int. J. Syst. Evol. Microbiol.">
        <title>Complete genome sequence of Corynebacterium casei LMG S-19264T (=DSM 44701T), isolated from a smear-ripened cheese.</title>
        <authorList>
            <consortium name="US DOE Joint Genome Institute (JGI-PGF)"/>
            <person name="Walter F."/>
            <person name="Albersmeier A."/>
            <person name="Kalinowski J."/>
            <person name="Ruckert C."/>
        </authorList>
    </citation>
    <scope>NUCLEOTIDE SEQUENCE [LARGE SCALE GENOMIC DNA]</scope>
    <source>
        <strain evidence="2 3">KCTC 23968</strain>
    </source>
</reference>
<evidence type="ECO:0000313" key="2">
    <source>
        <dbReference type="EMBL" id="GGX73652.1"/>
    </source>
</evidence>
<proteinExistence type="predicted"/>